<evidence type="ECO:0000256" key="3">
    <source>
        <dbReference type="ARBA" id="ARBA00023125"/>
    </source>
</evidence>
<sequence>MQFRLLGPLQVMHADGPVDIGPPKQRAVLAVLLLAAGRVVSVDRLVDAVWGDDAPGSATAGLQAYISNLRRALRDGGQAQVASPIVRQPPGYFLAVEPGQLDLAVFTGFCAKAAAAVEGGVWDEALASADEALALWRGPLLADLADEPWVADEAAKAEQLRTDCLDARITALLALGRVPQALAAVAELRSAAPLADRGCWLHMLTLYRAGRVTDALEVYTRHAGLLDDELGVQPGREVRELQTAILRQAPELAAWPRSPEWTGAGEVATPATPAVEHDATPVGPGRGALIGRDRELSVATGVLADVAAGCARWLVLSGPAGIGKTRLAEEIAERVVDDGGDMVWVSCPDERATPPWWPMRQLVRALGADPDDVLEVPADADPDTARFRVYERIQTLLESAPRTLAVVIDDVQWADTTSAACLAYVAGALRDRPVLMILTVRDGDHSAEVSRLVTTVARGDRNRHVAVPALSTEDVAALANQVADDPVTEAEAAVLADRTGGNPFFVSEYARLPRADRVGNEIPVAVKSVLDRRLAGLDPAAVQVLRTAAIIGDTLDSDAVPVLARATGMDVDTLADYLDDAADERIVVSAHTGDGYAFAHGLLREHLVAGMPAPRRQRLHAKIADVLDGSTAEDALTRRAQHLIAAQPLVAADAVVQACRLAAEDATARWSSDIAARWWQAALDAYDRLPASSRSEEERDALTVSMLEAHSRAGRGRLVLDTVAEQLGDAVRCGRAATAGRLASALLRASGGWPWLAPGHDPGVLLSLLERAAGLAEADPAAGARVLAALAVGHCYHPDAAVSAGHLERAAQLAEATGDRDIVADVLMGRLITYSGVAAYSHEMLQWVAKLMTLGHSRSREDRVIAHSVATMAAVNLTRIDVAERHLREGIAGSEELQLPVLRAQLRWMEAVLAVWRGDFAEAERHHRIAADVHEQTELYEAGSGLVAAVTLIREKGGPVEPGWPGLRADTESGGQGMVGLVHTALLTVDSGDEARAQALTRLQEWAGKPYRAHVWTALGHATLLAHLACDYGFVQFAPALLERLLPFVDRISEIGQVGVVGPVALATARLYALTGDTERALTDLAAAEDIAARTGAAPSLMRCRLLRCELTTPGPQRQAAARALAVDADALGMRGVADLARKLA</sequence>
<dbReference type="GO" id="GO:0006355">
    <property type="term" value="P:regulation of DNA-templated transcription"/>
    <property type="evidence" value="ECO:0007669"/>
    <property type="project" value="InterPro"/>
</dbReference>
<gene>
    <name evidence="7" type="ORF">NIIDNTM18_14900</name>
</gene>
<name>A0A6S6P204_9MYCO</name>
<keyword evidence="4" id="KW-0804">Transcription</keyword>
<dbReference type="PROSITE" id="PS51755">
    <property type="entry name" value="OMPR_PHOB"/>
    <property type="match status" value="1"/>
</dbReference>
<dbReference type="CDD" id="cd15831">
    <property type="entry name" value="BTAD"/>
    <property type="match status" value="1"/>
</dbReference>
<dbReference type="EMBL" id="AP023287">
    <property type="protein sequence ID" value="BCI52212.1"/>
    <property type="molecule type" value="Genomic_DNA"/>
</dbReference>
<feature type="DNA-binding region" description="OmpR/PhoB-type" evidence="5">
    <location>
        <begin position="1"/>
        <end position="96"/>
    </location>
</feature>
<evidence type="ECO:0000256" key="1">
    <source>
        <dbReference type="ARBA" id="ARBA00005820"/>
    </source>
</evidence>
<dbReference type="InterPro" id="IPR005158">
    <property type="entry name" value="BTAD"/>
</dbReference>
<dbReference type="InterPro" id="IPR011990">
    <property type="entry name" value="TPR-like_helical_dom_sf"/>
</dbReference>
<protein>
    <submittedName>
        <fullName evidence="7">ATPase AAA</fullName>
    </submittedName>
</protein>
<dbReference type="Pfam" id="PF13191">
    <property type="entry name" value="AAA_16"/>
    <property type="match status" value="1"/>
</dbReference>
<proteinExistence type="inferred from homology"/>
<dbReference type="InterPro" id="IPR036388">
    <property type="entry name" value="WH-like_DNA-bd_sf"/>
</dbReference>
<dbReference type="InterPro" id="IPR016032">
    <property type="entry name" value="Sig_transdc_resp-reg_C-effctor"/>
</dbReference>
<keyword evidence="3 5" id="KW-0238">DNA-binding</keyword>
<evidence type="ECO:0000259" key="6">
    <source>
        <dbReference type="PROSITE" id="PS51755"/>
    </source>
</evidence>
<evidence type="ECO:0000256" key="4">
    <source>
        <dbReference type="ARBA" id="ARBA00023163"/>
    </source>
</evidence>
<evidence type="ECO:0000256" key="2">
    <source>
        <dbReference type="ARBA" id="ARBA00023015"/>
    </source>
</evidence>
<feature type="domain" description="OmpR/PhoB-type" evidence="6">
    <location>
        <begin position="1"/>
        <end position="96"/>
    </location>
</feature>
<dbReference type="Pfam" id="PF03704">
    <property type="entry name" value="BTAD"/>
    <property type="match status" value="1"/>
</dbReference>
<dbReference type="PANTHER" id="PTHR35807:SF1">
    <property type="entry name" value="TRANSCRIPTIONAL REGULATOR REDD"/>
    <property type="match status" value="1"/>
</dbReference>
<dbReference type="Proteomes" id="UP000515734">
    <property type="component" value="Chromosome"/>
</dbReference>
<dbReference type="SMART" id="SM01043">
    <property type="entry name" value="BTAD"/>
    <property type="match status" value="1"/>
</dbReference>
<dbReference type="GO" id="GO:0000160">
    <property type="term" value="P:phosphorelay signal transduction system"/>
    <property type="evidence" value="ECO:0007669"/>
    <property type="project" value="InterPro"/>
</dbReference>
<evidence type="ECO:0000256" key="5">
    <source>
        <dbReference type="PROSITE-ProRule" id="PRU01091"/>
    </source>
</evidence>
<dbReference type="Pfam" id="PF00486">
    <property type="entry name" value="Trans_reg_C"/>
    <property type="match status" value="1"/>
</dbReference>
<dbReference type="GO" id="GO:0003677">
    <property type="term" value="F:DNA binding"/>
    <property type="evidence" value="ECO:0007669"/>
    <property type="project" value="UniProtKB-UniRule"/>
</dbReference>
<dbReference type="InterPro" id="IPR001867">
    <property type="entry name" value="OmpR/PhoB-type_DNA-bd"/>
</dbReference>
<dbReference type="Gene3D" id="3.40.50.300">
    <property type="entry name" value="P-loop containing nucleotide triphosphate hydrolases"/>
    <property type="match status" value="1"/>
</dbReference>
<dbReference type="Gene3D" id="1.10.10.10">
    <property type="entry name" value="Winged helix-like DNA-binding domain superfamily/Winged helix DNA-binding domain"/>
    <property type="match status" value="1"/>
</dbReference>
<organism evidence="7 8">
    <name type="scientific">Mycolicibacterium litorale</name>
    <dbReference type="NCBI Taxonomy" id="758802"/>
    <lineage>
        <taxon>Bacteria</taxon>
        <taxon>Bacillati</taxon>
        <taxon>Actinomycetota</taxon>
        <taxon>Actinomycetes</taxon>
        <taxon>Mycobacteriales</taxon>
        <taxon>Mycobacteriaceae</taxon>
        <taxon>Mycolicibacterium</taxon>
    </lineage>
</organism>
<dbReference type="InterPro" id="IPR027417">
    <property type="entry name" value="P-loop_NTPase"/>
</dbReference>
<keyword evidence="2" id="KW-0805">Transcription regulation</keyword>
<dbReference type="SMART" id="SM00862">
    <property type="entry name" value="Trans_reg_C"/>
    <property type="match status" value="1"/>
</dbReference>
<evidence type="ECO:0000313" key="8">
    <source>
        <dbReference type="Proteomes" id="UP000515734"/>
    </source>
</evidence>
<dbReference type="SUPFAM" id="SSF48452">
    <property type="entry name" value="TPR-like"/>
    <property type="match status" value="1"/>
</dbReference>
<accession>A0A6S6P204</accession>
<dbReference type="SUPFAM" id="SSF52540">
    <property type="entry name" value="P-loop containing nucleoside triphosphate hydrolases"/>
    <property type="match status" value="1"/>
</dbReference>
<reference evidence="7 8" key="1">
    <citation type="submission" date="2020-07" db="EMBL/GenBank/DDBJ databases">
        <title>Complete genome sequence of Mycolicibacterium litorale like strain isolated from cardiac implantable electronic device infection.</title>
        <authorList>
            <person name="Fukano H."/>
            <person name="Miyama H."/>
            <person name="Hoshino Y."/>
        </authorList>
    </citation>
    <scope>NUCLEOTIDE SEQUENCE [LARGE SCALE GENOMIC DNA]</scope>
    <source>
        <strain evidence="7 8">NIIDNTM18</strain>
    </source>
</reference>
<comment type="similarity">
    <text evidence="1">Belongs to the AfsR/DnrI/RedD regulatory family.</text>
</comment>
<dbReference type="SUPFAM" id="SSF46894">
    <property type="entry name" value="C-terminal effector domain of the bipartite response regulators"/>
    <property type="match status" value="1"/>
</dbReference>
<dbReference type="AlphaFoldDB" id="A0A6S6P204"/>
<dbReference type="PANTHER" id="PTHR35807">
    <property type="entry name" value="TRANSCRIPTIONAL REGULATOR REDD-RELATED"/>
    <property type="match status" value="1"/>
</dbReference>
<dbReference type="InterPro" id="IPR051677">
    <property type="entry name" value="AfsR-DnrI-RedD_regulator"/>
</dbReference>
<dbReference type="InterPro" id="IPR041664">
    <property type="entry name" value="AAA_16"/>
</dbReference>
<evidence type="ECO:0000313" key="7">
    <source>
        <dbReference type="EMBL" id="BCI52212.1"/>
    </source>
</evidence>
<dbReference type="Gene3D" id="1.25.40.10">
    <property type="entry name" value="Tetratricopeptide repeat domain"/>
    <property type="match status" value="1"/>
</dbReference>